<reference evidence="4" key="1">
    <citation type="submission" date="2020-12" db="EMBL/GenBank/DDBJ databases">
        <title>Clostridium thailandense sp. nov., a novel acetogenic bacterium isolated from peat land soil in Thailand.</title>
        <authorList>
            <person name="Chaikitkaew S."/>
            <person name="Birkeland N.K."/>
        </authorList>
    </citation>
    <scope>NUCLEOTIDE SEQUENCE</scope>
    <source>
        <strain evidence="4">PL3</strain>
    </source>
</reference>
<dbReference type="PANTHER" id="PTHR33525">
    <property type="match status" value="1"/>
</dbReference>
<comment type="caution">
    <text evidence="4">The sequence shown here is derived from an EMBL/GenBank/DDBJ whole genome shotgun (WGS) entry which is preliminary data.</text>
</comment>
<evidence type="ECO:0000313" key="5">
    <source>
        <dbReference type="Proteomes" id="UP000694308"/>
    </source>
</evidence>
<dbReference type="CDD" id="cd17569">
    <property type="entry name" value="REC_HupR-like"/>
    <property type="match status" value="1"/>
</dbReference>
<protein>
    <submittedName>
        <fullName evidence="4">HDOD domain-containing protein</fullName>
    </submittedName>
</protein>
<organism evidence="4 5">
    <name type="scientific">Clostridium thailandense</name>
    <dbReference type="NCBI Taxonomy" id="2794346"/>
    <lineage>
        <taxon>Bacteria</taxon>
        <taxon>Bacillati</taxon>
        <taxon>Bacillota</taxon>
        <taxon>Clostridia</taxon>
        <taxon>Eubacteriales</taxon>
        <taxon>Clostridiaceae</taxon>
        <taxon>Clostridium</taxon>
    </lineage>
</organism>
<feature type="domain" description="HDOD" evidence="3">
    <location>
        <begin position="140"/>
        <end position="331"/>
    </location>
</feature>
<proteinExistence type="predicted"/>
<dbReference type="PANTHER" id="PTHR33525:SF3">
    <property type="entry name" value="RIBONUCLEASE Y"/>
    <property type="match status" value="1"/>
</dbReference>
<keyword evidence="1" id="KW-0597">Phosphoprotein</keyword>
<dbReference type="InterPro" id="IPR052340">
    <property type="entry name" value="RNase_Y/CdgJ"/>
</dbReference>
<dbReference type="PROSITE" id="PS50110">
    <property type="entry name" value="RESPONSE_REGULATORY"/>
    <property type="match status" value="1"/>
</dbReference>
<name>A0A949X0M5_9CLOT</name>
<dbReference type="Pfam" id="PF08668">
    <property type="entry name" value="HDOD"/>
    <property type="match status" value="1"/>
</dbReference>
<feature type="modified residue" description="4-aspartylphosphate" evidence="1">
    <location>
        <position position="53"/>
    </location>
</feature>
<dbReference type="InterPro" id="IPR013976">
    <property type="entry name" value="HDOD"/>
</dbReference>
<dbReference type="AlphaFoldDB" id="A0A949X0M5"/>
<dbReference type="GO" id="GO:0000160">
    <property type="term" value="P:phosphorelay signal transduction system"/>
    <property type="evidence" value="ECO:0007669"/>
    <property type="project" value="InterPro"/>
</dbReference>
<accession>A0A949X0M5</accession>
<dbReference type="EMBL" id="JAEEGC010000002">
    <property type="protein sequence ID" value="MBV7271339.1"/>
    <property type="molecule type" value="Genomic_DNA"/>
</dbReference>
<evidence type="ECO:0000259" key="2">
    <source>
        <dbReference type="PROSITE" id="PS50110"/>
    </source>
</evidence>
<dbReference type="Pfam" id="PF00072">
    <property type="entry name" value="Response_reg"/>
    <property type="match status" value="1"/>
</dbReference>
<gene>
    <name evidence="4" type="ORF">I6U48_00190</name>
</gene>
<dbReference type="SMART" id="SM00448">
    <property type="entry name" value="REC"/>
    <property type="match status" value="1"/>
</dbReference>
<dbReference type="Proteomes" id="UP000694308">
    <property type="component" value="Unassembled WGS sequence"/>
</dbReference>
<dbReference type="InterPro" id="IPR001789">
    <property type="entry name" value="Sig_transdc_resp-reg_receiver"/>
</dbReference>
<evidence type="ECO:0000256" key="1">
    <source>
        <dbReference type="PROSITE-ProRule" id="PRU00169"/>
    </source>
</evidence>
<feature type="domain" description="Response regulatory" evidence="2">
    <location>
        <begin position="4"/>
        <end position="119"/>
    </location>
</feature>
<sequence length="391" mass="45287">MGKSILFVDDERQILRSINRMFIDSDYKIFFAGSGKEALKTLSENSVDIVVSDMKMPEMDGYELLKRVKNLYPSIIRVILSGYSDEDIIYKAIHSNIVKMYMLKPWKGDELKETIAEIFKTQEILNSKNLLTVINTIENLPTLPDTYIKLNRAIENNLNIDEITKIIENDQAISTEILHIVNSAFFGIKTASIKTALMNIGLSNVKNVILISDIFTNCSHIGSDREMLWRHSSLCNKLFVKMYKRLRKEKILENYSSAGLLHDIGKIILVQSYPEKYAEFIKLSKLKKDTPDYEIEKEIFGITHNELGAYLLNWWEIPQPIVEVALYHDEPFKSNDINKELVAMVHLADCFAWRLLGEEYHVRLDRNVFNFLEFTEESCQKFADEVMMEGE</sequence>
<evidence type="ECO:0000259" key="3">
    <source>
        <dbReference type="PROSITE" id="PS51833"/>
    </source>
</evidence>
<evidence type="ECO:0000313" key="4">
    <source>
        <dbReference type="EMBL" id="MBV7271339.1"/>
    </source>
</evidence>
<dbReference type="RefSeq" id="WP_218318379.1">
    <property type="nucleotide sequence ID" value="NZ_JAEEGC010000002.1"/>
</dbReference>
<dbReference type="PROSITE" id="PS51833">
    <property type="entry name" value="HDOD"/>
    <property type="match status" value="1"/>
</dbReference>
<keyword evidence="5" id="KW-1185">Reference proteome</keyword>